<name>A0A0F9WF38_9ZZZZ</name>
<evidence type="ECO:0000313" key="1">
    <source>
        <dbReference type="EMBL" id="KKN76888.1"/>
    </source>
</evidence>
<protein>
    <submittedName>
        <fullName evidence="1">Uncharacterized protein</fullName>
    </submittedName>
</protein>
<dbReference type="EMBL" id="LAZR01000287">
    <property type="protein sequence ID" value="KKN76888.1"/>
    <property type="molecule type" value="Genomic_DNA"/>
</dbReference>
<reference evidence="1" key="1">
    <citation type="journal article" date="2015" name="Nature">
        <title>Complex archaea that bridge the gap between prokaryotes and eukaryotes.</title>
        <authorList>
            <person name="Spang A."/>
            <person name="Saw J.H."/>
            <person name="Jorgensen S.L."/>
            <person name="Zaremba-Niedzwiedzka K."/>
            <person name="Martijn J."/>
            <person name="Lind A.E."/>
            <person name="van Eijk R."/>
            <person name="Schleper C."/>
            <person name="Guy L."/>
            <person name="Ettema T.J."/>
        </authorList>
    </citation>
    <scope>NUCLEOTIDE SEQUENCE</scope>
</reference>
<comment type="caution">
    <text evidence="1">The sequence shown here is derived from an EMBL/GenBank/DDBJ whole genome shotgun (WGS) entry which is preliminary data.</text>
</comment>
<organism evidence="1">
    <name type="scientific">marine sediment metagenome</name>
    <dbReference type="NCBI Taxonomy" id="412755"/>
    <lineage>
        <taxon>unclassified sequences</taxon>
        <taxon>metagenomes</taxon>
        <taxon>ecological metagenomes</taxon>
    </lineage>
</organism>
<accession>A0A0F9WF38</accession>
<proteinExistence type="predicted"/>
<sequence>MTKQEEIREDTARTFYEGSEISRMLSWVDLPQEVRDIFFDRADSYLFRIHSQGVVIKGKNHPRHTDYFQVEPLIDIGKIPYPEPTFRSKE</sequence>
<gene>
    <name evidence="1" type="ORF">LCGC14_0365390</name>
</gene>
<dbReference type="AlphaFoldDB" id="A0A0F9WF38"/>